<sequence>MMIVIFDKDREWYIRGATFDLIVESMPAGMITDDDLALHLLPASAMSYLNIVALGPERGSRISAALQAGVNRCLSQVDEDRPDIVEFYKNLLTVASGQDSR</sequence>
<name>A0ABS1YBR6_9ACTN</name>
<comment type="caution">
    <text evidence="1">The sequence shown here is derived from an EMBL/GenBank/DDBJ whole genome shotgun (WGS) entry which is preliminary data.</text>
</comment>
<proteinExistence type="predicted"/>
<evidence type="ECO:0000313" key="1">
    <source>
        <dbReference type="EMBL" id="MBM0274849.1"/>
    </source>
</evidence>
<dbReference type="EMBL" id="JAEVHL010000013">
    <property type="protein sequence ID" value="MBM0274849.1"/>
    <property type="molecule type" value="Genomic_DNA"/>
</dbReference>
<keyword evidence="2" id="KW-1185">Reference proteome</keyword>
<dbReference type="Proteomes" id="UP000622245">
    <property type="component" value="Unassembled WGS sequence"/>
</dbReference>
<accession>A0ABS1YBR6</accession>
<reference evidence="1 2" key="1">
    <citation type="submission" date="2021-01" db="EMBL/GenBank/DDBJ databases">
        <title>Draft genome sequence of Micromonospora sp. strain STR1s_6.</title>
        <authorList>
            <person name="Karlyshev A."/>
            <person name="Jawad R."/>
        </authorList>
    </citation>
    <scope>NUCLEOTIDE SEQUENCE [LARGE SCALE GENOMIC DNA]</scope>
    <source>
        <strain evidence="1 2">STR1S-6</strain>
    </source>
</reference>
<evidence type="ECO:0000313" key="2">
    <source>
        <dbReference type="Proteomes" id="UP000622245"/>
    </source>
</evidence>
<dbReference type="RefSeq" id="WP_203147260.1">
    <property type="nucleotide sequence ID" value="NZ_JAEVHL010000013.1"/>
</dbReference>
<organism evidence="1 2">
    <name type="scientific">Micromonospora tarensis</name>
    <dbReference type="NCBI Taxonomy" id="2806100"/>
    <lineage>
        <taxon>Bacteria</taxon>
        <taxon>Bacillati</taxon>
        <taxon>Actinomycetota</taxon>
        <taxon>Actinomycetes</taxon>
        <taxon>Micromonosporales</taxon>
        <taxon>Micromonosporaceae</taxon>
        <taxon>Micromonospora</taxon>
    </lineage>
</organism>
<gene>
    <name evidence="1" type="ORF">JM949_04965</name>
</gene>
<protein>
    <submittedName>
        <fullName evidence="1">Uncharacterized protein</fullName>
    </submittedName>
</protein>